<comment type="caution">
    <text evidence="8">The sequence shown here is derived from an EMBL/GenBank/DDBJ whole genome shotgun (WGS) entry which is preliminary data.</text>
</comment>
<name>A0ABR9TW73_9NOSO</name>
<dbReference type="InterPro" id="IPR018076">
    <property type="entry name" value="T2SS_GspF_dom"/>
</dbReference>
<proteinExistence type="inferred from homology"/>
<keyword evidence="3" id="KW-1003">Cell membrane</keyword>
<evidence type="ECO:0000256" key="4">
    <source>
        <dbReference type="ARBA" id="ARBA00022692"/>
    </source>
</evidence>
<sequence length="142" mass="15698">MPNFVARVRDSQGKSRTEKIVAESLVQARTNLRDQGFVIQELKQSQGFQPDVAFKNFQNSLVKVSVKDKAVFSRQFAVLMNAGVAIVRSLGVLSEQCSNTKLKQALVDISTDVQSGMNLSEAMRKHPDCFDGLYVSMIQAGE</sequence>
<dbReference type="PANTHER" id="PTHR30012:SF0">
    <property type="entry name" value="TYPE II SECRETION SYSTEM PROTEIN F-RELATED"/>
    <property type="match status" value="1"/>
</dbReference>
<reference evidence="8 9" key="1">
    <citation type="submission" date="2020-10" db="EMBL/GenBank/DDBJ databases">
        <authorList>
            <person name="Castelo-Branco R."/>
            <person name="Eusebio N."/>
            <person name="Adriana R."/>
            <person name="Vieira A."/>
            <person name="Brugerolle De Fraissinette N."/>
            <person name="Rezende De Castro R."/>
            <person name="Schneider M.P."/>
            <person name="Vasconcelos V."/>
            <person name="Leao P.N."/>
        </authorList>
    </citation>
    <scope>NUCLEOTIDE SEQUENCE [LARGE SCALE GENOMIC DNA]</scope>
    <source>
        <strain evidence="8 9">LEGE 07299</strain>
    </source>
</reference>
<protein>
    <submittedName>
        <fullName evidence="8">Type II secretion system F family protein</fullName>
    </submittedName>
</protein>
<evidence type="ECO:0000259" key="7">
    <source>
        <dbReference type="Pfam" id="PF00482"/>
    </source>
</evidence>
<dbReference type="InterPro" id="IPR003004">
    <property type="entry name" value="GspF/PilC"/>
</dbReference>
<accession>A0ABR9TW73</accession>
<comment type="similarity">
    <text evidence="2">Belongs to the GSP F family.</text>
</comment>
<keyword evidence="6" id="KW-0472">Membrane</keyword>
<evidence type="ECO:0000256" key="2">
    <source>
        <dbReference type="ARBA" id="ARBA00005745"/>
    </source>
</evidence>
<dbReference type="InterPro" id="IPR042094">
    <property type="entry name" value="T2SS_GspF_sf"/>
</dbReference>
<evidence type="ECO:0000313" key="8">
    <source>
        <dbReference type="EMBL" id="MBE9104665.1"/>
    </source>
</evidence>
<dbReference type="Proteomes" id="UP000647836">
    <property type="component" value="Unassembled WGS sequence"/>
</dbReference>
<evidence type="ECO:0000256" key="6">
    <source>
        <dbReference type="ARBA" id="ARBA00023136"/>
    </source>
</evidence>
<keyword evidence="4" id="KW-0812">Transmembrane</keyword>
<evidence type="ECO:0000256" key="1">
    <source>
        <dbReference type="ARBA" id="ARBA00004651"/>
    </source>
</evidence>
<evidence type="ECO:0000313" key="9">
    <source>
        <dbReference type="Proteomes" id="UP000647836"/>
    </source>
</evidence>
<keyword evidence="5" id="KW-1133">Transmembrane helix</keyword>
<evidence type="ECO:0000256" key="3">
    <source>
        <dbReference type="ARBA" id="ARBA00022475"/>
    </source>
</evidence>
<feature type="domain" description="Type II secretion system protein GspF" evidence="7">
    <location>
        <begin position="72"/>
        <end position="142"/>
    </location>
</feature>
<dbReference type="Pfam" id="PF00482">
    <property type="entry name" value="T2SSF"/>
    <property type="match status" value="1"/>
</dbReference>
<dbReference type="RefSeq" id="WP_194042400.1">
    <property type="nucleotide sequence ID" value="NZ_JADEXF010000160.1"/>
</dbReference>
<comment type="subcellular location">
    <subcellularLocation>
        <location evidence="1">Cell membrane</location>
        <topology evidence="1">Multi-pass membrane protein</topology>
    </subcellularLocation>
</comment>
<evidence type="ECO:0000256" key="5">
    <source>
        <dbReference type="ARBA" id="ARBA00022989"/>
    </source>
</evidence>
<dbReference type="PANTHER" id="PTHR30012">
    <property type="entry name" value="GENERAL SECRETION PATHWAY PROTEIN"/>
    <property type="match status" value="1"/>
</dbReference>
<dbReference type="Gene3D" id="1.20.81.30">
    <property type="entry name" value="Type II secretion system (T2SS), domain F"/>
    <property type="match status" value="1"/>
</dbReference>
<dbReference type="EMBL" id="JADEXF010000160">
    <property type="protein sequence ID" value="MBE9104665.1"/>
    <property type="molecule type" value="Genomic_DNA"/>
</dbReference>
<keyword evidence="9" id="KW-1185">Reference proteome</keyword>
<gene>
    <name evidence="8" type="ORF">IQ229_06835</name>
</gene>
<feature type="non-terminal residue" evidence="8">
    <location>
        <position position="142"/>
    </location>
</feature>
<organism evidence="8 9">
    <name type="scientific">Nostoc cf. edaphicum LEGE 07299</name>
    <dbReference type="NCBI Taxonomy" id="2777974"/>
    <lineage>
        <taxon>Bacteria</taxon>
        <taxon>Bacillati</taxon>
        <taxon>Cyanobacteriota</taxon>
        <taxon>Cyanophyceae</taxon>
        <taxon>Nostocales</taxon>
        <taxon>Nostocaceae</taxon>
        <taxon>Nostoc</taxon>
    </lineage>
</organism>